<dbReference type="InterPro" id="IPR002686">
    <property type="entry name" value="Transposase_17"/>
</dbReference>
<dbReference type="STRING" id="225324.SAMN02745126_06014"/>
<dbReference type="OrthoDB" id="9794403at2"/>
<dbReference type="InterPro" id="IPR036515">
    <property type="entry name" value="Transposase_17_sf"/>
</dbReference>
<accession>A0A1T4TC76</accession>
<evidence type="ECO:0000313" key="3">
    <source>
        <dbReference type="Proteomes" id="UP000190092"/>
    </source>
</evidence>
<evidence type="ECO:0000313" key="2">
    <source>
        <dbReference type="EMBL" id="SKA38160.1"/>
    </source>
</evidence>
<dbReference type="GO" id="GO:0043565">
    <property type="term" value="F:sequence-specific DNA binding"/>
    <property type="evidence" value="ECO:0007669"/>
    <property type="project" value="TreeGrafter"/>
</dbReference>
<dbReference type="Gene3D" id="3.30.70.1290">
    <property type="entry name" value="Transposase IS200-like"/>
    <property type="match status" value="1"/>
</dbReference>
<proteinExistence type="predicted"/>
<dbReference type="PANTHER" id="PTHR36966">
    <property type="entry name" value="REP-ASSOCIATED TYROSINE TRANSPOSASE"/>
    <property type="match status" value="1"/>
</dbReference>
<dbReference type="AlphaFoldDB" id="A0A1T4TC76"/>
<dbReference type="RefSeq" id="WP_085937754.1">
    <property type="nucleotide sequence ID" value="NZ_FUWJ01000015.1"/>
</dbReference>
<evidence type="ECO:0000259" key="1">
    <source>
        <dbReference type="SMART" id="SM01321"/>
    </source>
</evidence>
<keyword evidence="3" id="KW-1185">Reference proteome</keyword>
<dbReference type="InterPro" id="IPR052715">
    <property type="entry name" value="RAYT_transposase"/>
</dbReference>
<dbReference type="EMBL" id="FUWJ01000015">
    <property type="protein sequence ID" value="SKA38160.1"/>
    <property type="molecule type" value="Genomic_DNA"/>
</dbReference>
<dbReference type="SUPFAM" id="SSF143422">
    <property type="entry name" value="Transposase IS200-like"/>
    <property type="match status" value="1"/>
</dbReference>
<sequence length="182" mass="21196">MANKGWHSRNYLPHFDSPEVTQFVTFRLADSLPRQVLDRLQRAERPETLRHAFLDQGLGACWLRSESVARLVEGALLQFDEIRYHLHAWTIMPNHVHVLFSMKNDASLGTIVGSWKRFTARKANERIGRTGIFWQTEYWDRFIRNKAHFHAAEHYIDDNPVKAGLVAEAHLWPYGSARFKGT</sequence>
<dbReference type="PANTHER" id="PTHR36966:SF1">
    <property type="entry name" value="REP-ASSOCIATED TYROSINE TRANSPOSASE"/>
    <property type="match status" value="1"/>
</dbReference>
<dbReference type="GO" id="GO:0004803">
    <property type="term" value="F:transposase activity"/>
    <property type="evidence" value="ECO:0007669"/>
    <property type="project" value="InterPro"/>
</dbReference>
<dbReference type="NCBIfam" id="NF047646">
    <property type="entry name" value="REP_Tyr_transpos"/>
    <property type="match status" value="1"/>
</dbReference>
<dbReference type="Proteomes" id="UP000190092">
    <property type="component" value="Unassembled WGS sequence"/>
</dbReference>
<feature type="domain" description="Transposase IS200-like" evidence="1">
    <location>
        <begin position="17"/>
        <end position="159"/>
    </location>
</feature>
<protein>
    <submittedName>
        <fullName evidence="2">Transposase IS200 like</fullName>
    </submittedName>
</protein>
<dbReference type="GO" id="GO:0006313">
    <property type="term" value="P:DNA transposition"/>
    <property type="evidence" value="ECO:0007669"/>
    <property type="project" value="InterPro"/>
</dbReference>
<name>A0A1T4TC76_9HYPH</name>
<dbReference type="SMART" id="SM01321">
    <property type="entry name" value="Y1_Tnp"/>
    <property type="match status" value="1"/>
</dbReference>
<dbReference type="Pfam" id="PF01797">
    <property type="entry name" value="Y1_Tnp"/>
    <property type="match status" value="1"/>
</dbReference>
<reference evidence="3" key="1">
    <citation type="submission" date="2017-02" db="EMBL/GenBank/DDBJ databases">
        <authorList>
            <person name="Varghese N."/>
            <person name="Submissions S."/>
        </authorList>
    </citation>
    <scope>NUCLEOTIDE SEQUENCE [LARGE SCALE GENOMIC DNA]</scope>
    <source>
        <strain evidence="3">ATCC 27094</strain>
    </source>
</reference>
<gene>
    <name evidence="2" type="ORF">SAMN02745126_06014</name>
</gene>
<organism evidence="2 3">
    <name type="scientific">Enhydrobacter aerosaccus</name>
    <dbReference type="NCBI Taxonomy" id="225324"/>
    <lineage>
        <taxon>Bacteria</taxon>
        <taxon>Pseudomonadati</taxon>
        <taxon>Pseudomonadota</taxon>
        <taxon>Alphaproteobacteria</taxon>
        <taxon>Hyphomicrobiales</taxon>
        <taxon>Enhydrobacter</taxon>
    </lineage>
</organism>